<feature type="transmembrane region" description="Helical" evidence="5">
    <location>
        <begin position="48"/>
        <end position="67"/>
    </location>
</feature>
<keyword evidence="4 5" id="KW-0472">Membrane</keyword>
<protein>
    <submittedName>
        <fullName evidence="6">RTA1 like protein-domain-containing protein</fullName>
    </submittedName>
</protein>
<dbReference type="AlphaFoldDB" id="A0AA40E4L6"/>
<gene>
    <name evidence="6" type="ORF">B0H67DRAFT_598332</name>
</gene>
<dbReference type="Proteomes" id="UP001172102">
    <property type="component" value="Unassembled WGS sequence"/>
</dbReference>
<evidence type="ECO:0000313" key="6">
    <source>
        <dbReference type="EMBL" id="KAK0724867.1"/>
    </source>
</evidence>
<comment type="caution">
    <text evidence="6">The sequence shown here is derived from an EMBL/GenBank/DDBJ whole genome shotgun (WGS) entry which is preliminary data.</text>
</comment>
<feature type="transmembrane region" description="Helical" evidence="5">
    <location>
        <begin position="240"/>
        <end position="259"/>
    </location>
</feature>
<dbReference type="Pfam" id="PF04479">
    <property type="entry name" value="RTA1"/>
    <property type="match status" value="1"/>
</dbReference>
<dbReference type="InterPro" id="IPR007568">
    <property type="entry name" value="RTA1"/>
</dbReference>
<evidence type="ECO:0000256" key="3">
    <source>
        <dbReference type="ARBA" id="ARBA00022989"/>
    </source>
</evidence>
<evidence type="ECO:0000256" key="4">
    <source>
        <dbReference type="ARBA" id="ARBA00023136"/>
    </source>
</evidence>
<dbReference type="PANTHER" id="PTHR31465:SF27">
    <property type="entry name" value="DOMAIN PROTEIN, PUTATIVE (AFU_ORTHOLOGUE AFUA_3G01030)-RELATED"/>
    <property type="match status" value="1"/>
</dbReference>
<keyword evidence="2 5" id="KW-0812">Transmembrane</keyword>
<sequence length="285" mass="31383">MAESGLQPYKGGYYLWKYIPSLAAAVIFTLLFLAATVLHSWRLYKTRLWLGIWFAIGGLMEFIGYAARCSASSNTGKLMPFIIQNTFLLLPPVLFAASVYMTLGRIIRSVPAGERYSLVRTTWLTRVFVAGDVVSFCIQGGAAGLMATGGGKAVVGEKIIIGGLMVQVIMFGLFVMTAGVFHWRYERHAVGAVAYRGGGSREGLLVLYGVSGLIMVRSVFRVAEFAMGQDGYPLMHEWTLYVFDSVLMLAAMVVFYVWHPSKLEESTTRGRIDSGLISVSFFLCN</sequence>
<accession>A0AA40E4L6</accession>
<keyword evidence="3 5" id="KW-1133">Transmembrane helix</keyword>
<organism evidence="6 7">
    <name type="scientific">Lasiosphaeris hirsuta</name>
    <dbReference type="NCBI Taxonomy" id="260670"/>
    <lineage>
        <taxon>Eukaryota</taxon>
        <taxon>Fungi</taxon>
        <taxon>Dikarya</taxon>
        <taxon>Ascomycota</taxon>
        <taxon>Pezizomycotina</taxon>
        <taxon>Sordariomycetes</taxon>
        <taxon>Sordariomycetidae</taxon>
        <taxon>Sordariales</taxon>
        <taxon>Lasiosphaeriaceae</taxon>
        <taxon>Lasiosphaeris</taxon>
    </lineage>
</organism>
<reference evidence="6" key="1">
    <citation type="submission" date="2023-06" db="EMBL/GenBank/DDBJ databases">
        <title>Genome-scale phylogeny and comparative genomics of the fungal order Sordariales.</title>
        <authorList>
            <consortium name="Lawrence Berkeley National Laboratory"/>
            <person name="Hensen N."/>
            <person name="Bonometti L."/>
            <person name="Westerberg I."/>
            <person name="Brannstrom I.O."/>
            <person name="Guillou S."/>
            <person name="Cros-Aarteil S."/>
            <person name="Calhoun S."/>
            <person name="Haridas S."/>
            <person name="Kuo A."/>
            <person name="Mondo S."/>
            <person name="Pangilinan J."/>
            <person name="Riley R."/>
            <person name="Labutti K."/>
            <person name="Andreopoulos B."/>
            <person name="Lipzen A."/>
            <person name="Chen C."/>
            <person name="Yanf M."/>
            <person name="Daum C."/>
            <person name="Ng V."/>
            <person name="Clum A."/>
            <person name="Steindorff A."/>
            <person name="Ohm R."/>
            <person name="Martin F."/>
            <person name="Silar P."/>
            <person name="Natvig D."/>
            <person name="Lalanne C."/>
            <person name="Gautier V."/>
            <person name="Ament-Velasquez S.L."/>
            <person name="Kruys A."/>
            <person name="Hutchinson M.I."/>
            <person name="Powell A.J."/>
            <person name="Barry K."/>
            <person name="Miller A.N."/>
            <person name="Grigoriev I.V."/>
            <person name="Debuchy R."/>
            <person name="Gladieux P."/>
            <person name="Thoren M.H."/>
            <person name="Johannesson H."/>
        </authorList>
    </citation>
    <scope>NUCLEOTIDE SEQUENCE</scope>
    <source>
        <strain evidence="6">SMH4607-1</strain>
    </source>
</reference>
<comment type="subcellular location">
    <subcellularLocation>
        <location evidence="1">Membrane</location>
        <topology evidence="1">Multi-pass membrane protein</topology>
    </subcellularLocation>
</comment>
<keyword evidence="7" id="KW-1185">Reference proteome</keyword>
<feature type="transmembrane region" description="Helical" evidence="5">
    <location>
        <begin position="203"/>
        <end position="220"/>
    </location>
</feature>
<feature type="transmembrane region" description="Helical" evidence="5">
    <location>
        <begin position="18"/>
        <end position="41"/>
    </location>
</feature>
<feature type="transmembrane region" description="Helical" evidence="5">
    <location>
        <begin position="159"/>
        <end position="183"/>
    </location>
</feature>
<dbReference type="PANTHER" id="PTHR31465">
    <property type="entry name" value="PROTEIN RTA1-RELATED"/>
    <property type="match status" value="1"/>
</dbReference>
<evidence type="ECO:0000313" key="7">
    <source>
        <dbReference type="Proteomes" id="UP001172102"/>
    </source>
</evidence>
<dbReference type="EMBL" id="JAUKUA010000002">
    <property type="protein sequence ID" value="KAK0724867.1"/>
    <property type="molecule type" value="Genomic_DNA"/>
</dbReference>
<evidence type="ECO:0000256" key="2">
    <source>
        <dbReference type="ARBA" id="ARBA00022692"/>
    </source>
</evidence>
<name>A0AA40E4L6_9PEZI</name>
<proteinExistence type="predicted"/>
<feature type="transmembrane region" description="Helical" evidence="5">
    <location>
        <begin position="127"/>
        <end position="147"/>
    </location>
</feature>
<dbReference type="GO" id="GO:0016020">
    <property type="term" value="C:membrane"/>
    <property type="evidence" value="ECO:0007669"/>
    <property type="project" value="UniProtKB-SubCell"/>
</dbReference>
<evidence type="ECO:0000256" key="5">
    <source>
        <dbReference type="SAM" id="Phobius"/>
    </source>
</evidence>
<feature type="transmembrane region" description="Helical" evidence="5">
    <location>
        <begin position="87"/>
        <end position="107"/>
    </location>
</feature>
<evidence type="ECO:0000256" key="1">
    <source>
        <dbReference type="ARBA" id="ARBA00004141"/>
    </source>
</evidence>